<reference evidence="2 3" key="1">
    <citation type="submission" date="2020-02" db="EMBL/GenBank/DDBJ databases">
        <authorList>
            <person name="Ferguson B K."/>
        </authorList>
    </citation>
    <scope>NUCLEOTIDE SEQUENCE [LARGE SCALE GENOMIC DNA]</scope>
</reference>
<dbReference type="Proteomes" id="UP000479190">
    <property type="component" value="Unassembled WGS sequence"/>
</dbReference>
<evidence type="ECO:0000313" key="2">
    <source>
        <dbReference type="EMBL" id="CAB0040555.1"/>
    </source>
</evidence>
<evidence type="ECO:0000313" key="3">
    <source>
        <dbReference type="Proteomes" id="UP000479190"/>
    </source>
</evidence>
<dbReference type="AlphaFoldDB" id="A0A6H5IX40"/>
<proteinExistence type="predicted"/>
<dbReference type="InterPro" id="IPR055469">
    <property type="entry name" value="DUF7041"/>
</dbReference>
<sequence>MYRCGASSCALGAYTDISALRITALGTKKNRSASNTRPACLLVRARIRLPSAFLVNLDEPTPLTFSTGLYATRSRVSTRSECVIVMKRSCIMCLMKKTRIEGQPKRASFSMRMSGIMLSNAPSTSRNAVKTSCPSRKALSVHIVSLERLSVQELPCLNPCCELGSQLFASTHQLSLFLIIVSNNLPKHDSRLLRGHTLLASPPELDIFFRTRCLVPSCECGSRFCRRWQVPNLLCRLHLSTATIASSGSRRIGLFLTQTRVQPGTDLCTKGVHIHHVTNDATKYHMVIAMLDPKSITEVSNIIREPPEESKYNTLKQTLLRRLTDPPDIQLH</sequence>
<name>A0A6H5IX40_9HYME</name>
<feature type="domain" description="DUF7041" evidence="1">
    <location>
        <begin position="273"/>
        <end position="329"/>
    </location>
</feature>
<dbReference type="OrthoDB" id="10257314at2759"/>
<evidence type="ECO:0000259" key="1">
    <source>
        <dbReference type="Pfam" id="PF23055"/>
    </source>
</evidence>
<gene>
    <name evidence="2" type="ORF">TBRA_LOCUS12257</name>
</gene>
<dbReference type="Pfam" id="PF23055">
    <property type="entry name" value="DUF7041"/>
    <property type="match status" value="1"/>
</dbReference>
<keyword evidence="3" id="KW-1185">Reference proteome</keyword>
<organism evidence="2 3">
    <name type="scientific">Trichogramma brassicae</name>
    <dbReference type="NCBI Taxonomy" id="86971"/>
    <lineage>
        <taxon>Eukaryota</taxon>
        <taxon>Metazoa</taxon>
        <taxon>Ecdysozoa</taxon>
        <taxon>Arthropoda</taxon>
        <taxon>Hexapoda</taxon>
        <taxon>Insecta</taxon>
        <taxon>Pterygota</taxon>
        <taxon>Neoptera</taxon>
        <taxon>Endopterygota</taxon>
        <taxon>Hymenoptera</taxon>
        <taxon>Apocrita</taxon>
        <taxon>Proctotrupomorpha</taxon>
        <taxon>Chalcidoidea</taxon>
        <taxon>Trichogrammatidae</taxon>
        <taxon>Trichogramma</taxon>
    </lineage>
</organism>
<accession>A0A6H5IX40</accession>
<protein>
    <recommendedName>
        <fullName evidence="1">DUF7041 domain-containing protein</fullName>
    </recommendedName>
</protein>
<dbReference type="EMBL" id="CADCXV010001035">
    <property type="protein sequence ID" value="CAB0040555.1"/>
    <property type="molecule type" value="Genomic_DNA"/>
</dbReference>